<feature type="transmembrane region" description="Helical" evidence="1">
    <location>
        <begin position="43"/>
        <end position="62"/>
    </location>
</feature>
<evidence type="ECO:0000313" key="3">
    <source>
        <dbReference type="Proteomes" id="UP000295453"/>
    </source>
</evidence>
<dbReference type="OrthoDB" id="3618713at2"/>
<evidence type="ECO:0000256" key="1">
    <source>
        <dbReference type="SAM" id="Phobius"/>
    </source>
</evidence>
<proteinExistence type="predicted"/>
<feature type="transmembrane region" description="Helical" evidence="1">
    <location>
        <begin position="6"/>
        <end position="23"/>
    </location>
</feature>
<keyword evidence="1" id="KW-0472">Membrane</keyword>
<keyword evidence="1" id="KW-0812">Transmembrane</keyword>
<evidence type="ECO:0000313" key="2">
    <source>
        <dbReference type="EMBL" id="TCJ30805.1"/>
    </source>
</evidence>
<dbReference type="Proteomes" id="UP000295453">
    <property type="component" value="Unassembled WGS sequence"/>
</dbReference>
<keyword evidence="3" id="KW-1185">Reference proteome</keyword>
<dbReference type="Pfam" id="PF19865">
    <property type="entry name" value="DUF6338"/>
    <property type="match status" value="1"/>
</dbReference>
<dbReference type="EMBL" id="SJZJ01000002">
    <property type="protein sequence ID" value="TCJ30805.1"/>
    <property type="molecule type" value="Genomic_DNA"/>
</dbReference>
<accession>A0A4R1CK70</accession>
<sequence length="212" mass="23300">MPTSIQAAAALVLSLLPGALYIWSVERMAGRWGVALSDRLFRFVGTSAVFHAVAAPATYLLWRSQWLSVRNGDPVTWWLWLAPLAYVLLSLAAGTAIGWGSRNGRGWARAFTGPDPAPRAWDYLFQGGRDGWIRLRLKSGSWIGGAFATTESGLKSYTAGYPEPQDVFLATAADIDPETGEFLFDEDGAPRLRTGGVLVRWEEVEYLEFIDA</sequence>
<gene>
    <name evidence="2" type="ORF">EPD65_01850</name>
</gene>
<reference evidence="2 3" key="1">
    <citation type="submission" date="2019-03" db="EMBL/GenBank/DDBJ databases">
        <authorList>
            <person name="Kim M.K.M."/>
        </authorList>
    </citation>
    <scope>NUCLEOTIDE SEQUENCE [LARGE SCALE GENOMIC DNA]</scope>
    <source>
        <strain evidence="2 3">18JY15-6</strain>
    </source>
</reference>
<dbReference type="InterPro" id="IPR045919">
    <property type="entry name" value="DUF6338"/>
</dbReference>
<keyword evidence="1" id="KW-1133">Transmembrane helix</keyword>
<organism evidence="2 3">
    <name type="scientific">Nocardioides jejuensis</name>
    <dbReference type="NCBI Taxonomy" id="2502782"/>
    <lineage>
        <taxon>Bacteria</taxon>
        <taxon>Bacillati</taxon>
        <taxon>Actinomycetota</taxon>
        <taxon>Actinomycetes</taxon>
        <taxon>Propionibacteriales</taxon>
        <taxon>Nocardioidaceae</taxon>
        <taxon>Nocardioides</taxon>
    </lineage>
</organism>
<dbReference type="RefSeq" id="WP_131581398.1">
    <property type="nucleotide sequence ID" value="NZ_SJZJ01000002.1"/>
</dbReference>
<comment type="caution">
    <text evidence="2">The sequence shown here is derived from an EMBL/GenBank/DDBJ whole genome shotgun (WGS) entry which is preliminary data.</text>
</comment>
<name>A0A4R1CK70_9ACTN</name>
<feature type="transmembrane region" description="Helical" evidence="1">
    <location>
        <begin position="77"/>
        <end position="99"/>
    </location>
</feature>
<protein>
    <submittedName>
        <fullName evidence="2">Uncharacterized protein</fullName>
    </submittedName>
</protein>
<dbReference type="AlphaFoldDB" id="A0A4R1CK70"/>